<proteinExistence type="predicted"/>
<name>X0M8X1_FUSOX</name>
<protein>
    <submittedName>
        <fullName evidence="1">Uncharacterized protein</fullName>
    </submittedName>
</protein>
<dbReference type="EMBL" id="JH657919">
    <property type="protein sequence ID" value="EXM34588.1"/>
    <property type="molecule type" value="Genomic_DNA"/>
</dbReference>
<dbReference type="EMBL" id="JH657919">
    <property type="protein sequence ID" value="EXM34587.1"/>
    <property type="molecule type" value="Genomic_DNA"/>
</dbReference>
<reference evidence="1" key="1">
    <citation type="submission" date="2011-11" db="EMBL/GenBank/DDBJ databases">
        <title>The Genome Sequence of Fusarium oxysporum Cotton.</title>
        <authorList>
            <consortium name="The Broad Institute Genome Sequencing Platform"/>
            <person name="Ma L.-J."/>
            <person name="Gale L.R."/>
            <person name="Schwartz D.C."/>
            <person name="Zhou S."/>
            <person name="Corby-Kistler H."/>
            <person name="Young S.K."/>
            <person name="Zeng Q."/>
            <person name="Gargeya S."/>
            <person name="Fitzgerald M."/>
            <person name="Haas B."/>
            <person name="Abouelleil A."/>
            <person name="Alvarado L."/>
            <person name="Arachchi H.M."/>
            <person name="Berlin A."/>
            <person name="Brown A."/>
            <person name="Chapman S.B."/>
            <person name="Chen Z."/>
            <person name="Dunbar C."/>
            <person name="Freedman E."/>
            <person name="Gearin G."/>
            <person name="Goldberg J."/>
            <person name="Griggs A."/>
            <person name="Gujja S."/>
            <person name="Heiman D."/>
            <person name="Howarth C."/>
            <person name="Larson L."/>
            <person name="Lui A."/>
            <person name="MacDonald P.J.P."/>
            <person name="Montmayeur A."/>
            <person name="Murphy C."/>
            <person name="Neiman D."/>
            <person name="Pearson M."/>
            <person name="Priest M."/>
            <person name="Roberts A."/>
            <person name="Saif S."/>
            <person name="Shea T."/>
            <person name="Shenoy N."/>
            <person name="Sisk P."/>
            <person name="Stolte C."/>
            <person name="Sykes S."/>
            <person name="Wortman J."/>
            <person name="Nusbaum C."/>
            <person name="Birren B."/>
        </authorList>
    </citation>
    <scope>NUCLEOTIDE SEQUENCE [LARGE SCALE GENOMIC DNA]</scope>
    <source>
        <strain evidence="1">25433</strain>
    </source>
</reference>
<dbReference type="HOGENOM" id="CLU_2026843_0_0_1"/>
<organism evidence="1">
    <name type="scientific">Fusarium oxysporum f. sp. vasinfectum 25433</name>
    <dbReference type="NCBI Taxonomy" id="1089449"/>
    <lineage>
        <taxon>Eukaryota</taxon>
        <taxon>Fungi</taxon>
        <taxon>Dikarya</taxon>
        <taxon>Ascomycota</taxon>
        <taxon>Pezizomycotina</taxon>
        <taxon>Sordariomycetes</taxon>
        <taxon>Hypocreomycetidae</taxon>
        <taxon>Hypocreales</taxon>
        <taxon>Nectriaceae</taxon>
        <taxon>Fusarium</taxon>
        <taxon>Fusarium oxysporum species complex</taxon>
    </lineage>
</organism>
<evidence type="ECO:0000313" key="1">
    <source>
        <dbReference type="EMBL" id="EXM34588.1"/>
    </source>
</evidence>
<dbReference type="AlphaFoldDB" id="X0M8X1"/>
<accession>X0M8X1</accession>
<reference evidence="1" key="2">
    <citation type="submission" date="2012-05" db="EMBL/GenBank/DDBJ databases">
        <title>The Genome Annotation of Fusarium oxysporum Cotton.</title>
        <authorList>
            <consortium name="The Broad Institute Genomics Platform"/>
            <person name="Ma L.-J."/>
            <person name="Corby-Kistler H."/>
            <person name="Broz K."/>
            <person name="Gale L.R."/>
            <person name="Jonkers W."/>
            <person name="O'Donnell K."/>
            <person name="Ploetz R."/>
            <person name="Steinberg C."/>
            <person name="Schwartz D.C."/>
            <person name="VanEtten H."/>
            <person name="Zhou S."/>
            <person name="Young S.K."/>
            <person name="Zeng Q."/>
            <person name="Gargeya S."/>
            <person name="Fitzgerald M."/>
            <person name="Abouelleil A."/>
            <person name="Alvarado L."/>
            <person name="Chapman S.B."/>
            <person name="Gainer-Dewar J."/>
            <person name="Goldberg J."/>
            <person name="Griggs A."/>
            <person name="Gujja S."/>
            <person name="Hansen M."/>
            <person name="Howarth C."/>
            <person name="Imamovic A."/>
            <person name="Ireland A."/>
            <person name="Larimer J."/>
            <person name="McCowan C."/>
            <person name="Murphy C."/>
            <person name="Pearson M."/>
            <person name="Poon T.W."/>
            <person name="Priest M."/>
            <person name="Roberts A."/>
            <person name="Saif S."/>
            <person name="Shea T."/>
            <person name="Sykes S."/>
            <person name="Wortman J."/>
            <person name="Nusbaum C."/>
            <person name="Birren B."/>
        </authorList>
    </citation>
    <scope>NUCLEOTIDE SEQUENCE</scope>
    <source>
        <strain evidence="1">25433</strain>
    </source>
</reference>
<gene>
    <name evidence="1" type="ORF">FOTG_01381</name>
</gene>
<dbReference type="Proteomes" id="UP000030701">
    <property type="component" value="Unassembled WGS sequence"/>
</dbReference>
<sequence>MRVHPPIHMRCAIGPPFQIYPTPHDVTFVSANSQCSSHAYPTSSILDVPRNDFLLMDAKTEPRAVLSLAIPLTSLFTQAFNKVYTLYRISPTDAKCSPIYKRNFTVSILPSANITSFEAVTQ</sequence>